<dbReference type="Proteomes" id="UP001501532">
    <property type="component" value="Unassembled WGS sequence"/>
</dbReference>
<name>A0ABP6LEF2_9ACTN</name>
<proteinExistence type="predicted"/>
<organism evidence="2 3">
    <name type="scientific">Streptomyces glomeratus</name>
    <dbReference type="NCBI Taxonomy" id="284452"/>
    <lineage>
        <taxon>Bacteria</taxon>
        <taxon>Bacillati</taxon>
        <taxon>Actinomycetota</taxon>
        <taxon>Actinomycetes</taxon>
        <taxon>Kitasatosporales</taxon>
        <taxon>Streptomycetaceae</taxon>
        <taxon>Streptomyces</taxon>
    </lineage>
</organism>
<feature type="compositionally biased region" description="Basic and acidic residues" evidence="1">
    <location>
        <begin position="112"/>
        <end position="124"/>
    </location>
</feature>
<comment type="caution">
    <text evidence="2">The sequence shown here is derived from an EMBL/GenBank/DDBJ whole genome shotgun (WGS) entry which is preliminary data.</text>
</comment>
<evidence type="ECO:0000256" key="1">
    <source>
        <dbReference type="SAM" id="MobiDB-lite"/>
    </source>
</evidence>
<feature type="compositionally biased region" description="Low complexity" evidence="1">
    <location>
        <begin position="127"/>
        <end position="139"/>
    </location>
</feature>
<protein>
    <submittedName>
        <fullName evidence="2">Uncharacterized protein</fullName>
    </submittedName>
</protein>
<keyword evidence="3" id="KW-1185">Reference proteome</keyword>
<evidence type="ECO:0000313" key="3">
    <source>
        <dbReference type="Proteomes" id="UP001501532"/>
    </source>
</evidence>
<feature type="region of interest" description="Disordered" evidence="1">
    <location>
        <begin position="82"/>
        <end position="139"/>
    </location>
</feature>
<evidence type="ECO:0000313" key="2">
    <source>
        <dbReference type="EMBL" id="GAA3041154.1"/>
    </source>
</evidence>
<gene>
    <name evidence="2" type="ORF">GCM10010448_24690</name>
</gene>
<sequence length="139" mass="14367">MRRRPDGRVVCKAGAARPQQVSAGPYASGPVAGGLVSVPVTGIGIRDALRQLGLALGRFAGTLGVTGGTLCEGRGGVHWVGPGSLREELAASPNDDGESGSADQPGQYRCHQVHDDRREPDHKACRPRGPGRSPLPSSL</sequence>
<accession>A0ABP6LEF2</accession>
<dbReference type="EMBL" id="BAAAUF010000018">
    <property type="protein sequence ID" value="GAA3041154.1"/>
    <property type="molecule type" value="Genomic_DNA"/>
</dbReference>
<reference evidence="3" key="1">
    <citation type="journal article" date="2019" name="Int. J. Syst. Evol. Microbiol.">
        <title>The Global Catalogue of Microorganisms (GCM) 10K type strain sequencing project: providing services to taxonomists for standard genome sequencing and annotation.</title>
        <authorList>
            <consortium name="The Broad Institute Genomics Platform"/>
            <consortium name="The Broad Institute Genome Sequencing Center for Infectious Disease"/>
            <person name="Wu L."/>
            <person name="Ma J."/>
        </authorList>
    </citation>
    <scope>NUCLEOTIDE SEQUENCE [LARGE SCALE GENOMIC DNA]</scope>
    <source>
        <strain evidence="3">JCM 9091</strain>
    </source>
</reference>